<reference evidence="2" key="1">
    <citation type="submission" date="2017-04" db="EMBL/GenBank/DDBJ databases">
        <authorList>
            <person name="Varghese N."/>
            <person name="Submissions S."/>
        </authorList>
    </citation>
    <scope>NUCLEOTIDE SEQUENCE [LARGE SCALE GENOMIC DNA]</scope>
    <source>
        <strain evidence="2">VKM Ac-2510</strain>
    </source>
</reference>
<dbReference type="EMBL" id="FXAY01000002">
    <property type="protein sequence ID" value="SMG25434.1"/>
    <property type="molecule type" value="Genomic_DNA"/>
</dbReference>
<dbReference type="AlphaFoldDB" id="A0A1X7JCY4"/>
<proteinExistence type="predicted"/>
<evidence type="ECO:0008006" key="3">
    <source>
        <dbReference type="Google" id="ProtNLM"/>
    </source>
</evidence>
<dbReference type="RefSeq" id="WP_085484127.1">
    <property type="nucleotide sequence ID" value="NZ_FXAY01000002.1"/>
</dbReference>
<dbReference type="OrthoDB" id="73001at2"/>
<keyword evidence="2" id="KW-1185">Reference proteome</keyword>
<dbReference type="Proteomes" id="UP000193244">
    <property type="component" value="Unassembled WGS sequence"/>
</dbReference>
<organism evidence="1 2">
    <name type="scientific">Agreia pratensis</name>
    <dbReference type="NCBI Taxonomy" id="150121"/>
    <lineage>
        <taxon>Bacteria</taxon>
        <taxon>Bacillati</taxon>
        <taxon>Actinomycetota</taxon>
        <taxon>Actinomycetes</taxon>
        <taxon>Micrococcales</taxon>
        <taxon>Microbacteriaceae</taxon>
        <taxon>Agreia</taxon>
    </lineage>
</organism>
<evidence type="ECO:0000313" key="2">
    <source>
        <dbReference type="Proteomes" id="UP000193244"/>
    </source>
</evidence>
<gene>
    <name evidence="1" type="ORF">SAMN06296010_1256</name>
</gene>
<sequence>MTDASEPLHVSQHHRTTLEHIERHPTTHNLEWNDVIGLLDEIGDVREEHDGKFVVKLGEGRIVLTKPKHKDVDEQMVLDLRHLLKNAGYTSSKP</sequence>
<dbReference type="STRING" id="150121.SAMN06296010_1256"/>
<evidence type="ECO:0000313" key="1">
    <source>
        <dbReference type="EMBL" id="SMG25434.1"/>
    </source>
</evidence>
<protein>
    <recommendedName>
        <fullName evidence="3">HicA toxin of toxin-antitoxin</fullName>
    </recommendedName>
</protein>
<name>A0A1X7JCY4_9MICO</name>
<accession>A0A1X7JCY4</accession>